<feature type="compositionally biased region" description="Gly residues" evidence="4">
    <location>
        <begin position="513"/>
        <end position="525"/>
    </location>
</feature>
<accession>C1N2X1</accession>
<feature type="compositionally biased region" description="Gly residues" evidence="4">
    <location>
        <begin position="487"/>
        <end position="504"/>
    </location>
</feature>
<feature type="region of interest" description="Disordered" evidence="4">
    <location>
        <begin position="627"/>
        <end position="653"/>
    </location>
</feature>
<feature type="region of interest" description="Disordered" evidence="4">
    <location>
        <begin position="397"/>
        <end position="447"/>
    </location>
</feature>
<gene>
    <name evidence="6" type="ORF">MICPUCDRAFT_48489</name>
</gene>
<sequence>MCGPCDTLARSADMFKQSRTDHRRETLKSFSLAEDAGEDSYDGGVDLARHPFKSQYTLRGGVTSGDASGGGVKVEHDNSREGSAPAPGDGGMGDAGAGSYDGFNRPRVGIAPPRQGAPGVANVGQFYGGAPYFGGGVAGGPAPAPGPGPLAREHHNARTQWPAPGSAWPAPGRASPRSSAHLEPWNAAAGPYGGSNANGVGTGGQTGGQTGEPGVDYLQRMGSGSSIYSDMGGVIAQWGTNPSAHAALMRTPSDPIDMFMNFNASQGGLSPTTSEGAGGGGGGGFGATARYGDSTGFGVGGPSGAGMGMPPVGGYPVAAFAHAPPYAYQPPQPLTRGPPSSGEMVGGGGGGDTSARSASPPSGAGGELYRDKRASNNSSGYGSGGSHYNLVALSSQQPGSFQHAPGQPGLHAPAHSGGQPIGYAPPPLNAHHHHHHHHSGVGPGPGSSGGFYPPYGASVADGMYAQGPYNPHGVPPPMHFSSRPGSYSGGLAHGYRSGSGGSDNGGLSNRGSYGDGGGNSSGDGSGSKQVGGKDGAGVDSARSGDSANTRAHGSMAPGTAGRKDMLARYHEKRMRRLFKKKIRYASRKVRADNRVRIKGRFARADAPIAAIDKSSVHKHKDVVKAEEIPIDGDGEETEAGPLATPAIPPGACA</sequence>
<comment type="subcellular location">
    <subcellularLocation>
        <location evidence="1 3">Nucleus</location>
    </subcellularLocation>
</comment>
<dbReference type="PANTHER" id="PTHR31319:SF77">
    <property type="entry name" value="ZINC FINGER PROTEIN CONSTANS-LIKE 4"/>
    <property type="match status" value="1"/>
</dbReference>
<dbReference type="Pfam" id="PF06203">
    <property type="entry name" value="CCT"/>
    <property type="match status" value="1"/>
</dbReference>
<keyword evidence="7" id="KW-1185">Reference proteome</keyword>
<feature type="compositionally biased region" description="Acidic residues" evidence="4">
    <location>
        <begin position="628"/>
        <end position="638"/>
    </location>
</feature>
<dbReference type="GeneID" id="9687947"/>
<feature type="region of interest" description="Disordered" evidence="4">
    <location>
        <begin position="57"/>
        <end position="100"/>
    </location>
</feature>
<evidence type="ECO:0000256" key="1">
    <source>
        <dbReference type="ARBA" id="ARBA00004123"/>
    </source>
</evidence>
<protein>
    <submittedName>
        <fullName evidence="6">Predicted protein</fullName>
    </submittedName>
</protein>
<proteinExistence type="predicted"/>
<dbReference type="InterPro" id="IPR045281">
    <property type="entry name" value="CONSTANS-like"/>
</dbReference>
<dbReference type="OrthoDB" id="153872at2759"/>
<feature type="compositionally biased region" description="Basic and acidic residues" evidence="4">
    <location>
        <begin position="16"/>
        <end position="27"/>
    </location>
</feature>
<feature type="domain" description="CCT" evidence="5">
    <location>
        <begin position="562"/>
        <end position="604"/>
    </location>
</feature>
<evidence type="ECO:0000313" key="7">
    <source>
        <dbReference type="Proteomes" id="UP000001876"/>
    </source>
</evidence>
<feature type="region of interest" description="Disordered" evidence="4">
    <location>
        <begin position="1"/>
        <end position="45"/>
    </location>
</feature>
<dbReference type="GO" id="GO:0005634">
    <property type="term" value="C:nucleus"/>
    <property type="evidence" value="ECO:0007669"/>
    <property type="project" value="UniProtKB-SubCell"/>
</dbReference>
<feature type="region of interest" description="Disordered" evidence="4">
    <location>
        <begin position="329"/>
        <end position="382"/>
    </location>
</feature>
<evidence type="ECO:0000313" key="6">
    <source>
        <dbReference type="EMBL" id="EEH53099.1"/>
    </source>
</evidence>
<evidence type="ECO:0000256" key="2">
    <source>
        <dbReference type="ARBA" id="ARBA00023242"/>
    </source>
</evidence>
<evidence type="ECO:0000259" key="5">
    <source>
        <dbReference type="PROSITE" id="PS51017"/>
    </source>
</evidence>
<dbReference type="GO" id="GO:0003700">
    <property type="term" value="F:DNA-binding transcription factor activity"/>
    <property type="evidence" value="ECO:0007669"/>
    <property type="project" value="TreeGrafter"/>
</dbReference>
<dbReference type="PROSITE" id="PS51017">
    <property type="entry name" value="CCT"/>
    <property type="match status" value="1"/>
</dbReference>
<organism evidence="7">
    <name type="scientific">Micromonas pusilla (strain CCMP1545)</name>
    <name type="common">Picoplanktonic green alga</name>
    <dbReference type="NCBI Taxonomy" id="564608"/>
    <lineage>
        <taxon>Eukaryota</taxon>
        <taxon>Viridiplantae</taxon>
        <taxon>Chlorophyta</taxon>
        <taxon>Mamiellophyceae</taxon>
        <taxon>Mamiellales</taxon>
        <taxon>Mamiellaceae</taxon>
        <taxon>Micromonas</taxon>
    </lineage>
</organism>
<dbReference type="PANTHER" id="PTHR31319">
    <property type="entry name" value="ZINC FINGER PROTEIN CONSTANS-LIKE 4"/>
    <property type="match status" value="1"/>
</dbReference>
<feature type="region of interest" description="Disordered" evidence="4">
    <location>
        <begin position="143"/>
        <end position="188"/>
    </location>
</feature>
<dbReference type="EMBL" id="GG663746">
    <property type="protein sequence ID" value="EEH53099.1"/>
    <property type="molecule type" value="Genomic_DNA"/>
</dbReference>
<dbReference type="STRING" id="564608.C1N2X1"/>
<dbReference type="AlphaFoldDB" id="C1N2X1"/>
<feature type="compositionally biased region" description="Basic residues" evidence="4">
    <location>
        <begin position="430"/>
        <end position="439"/>
    </location>
</feature>
<reference evidence="6 7" key="1">
    <citation type="journal article" date="2009" name="Science">
        <title>Green evolution and dynamic adaptations revealed by genomes of the marine picoeukaryotes Micromonas.</title>
        <authorList>
            <person name="Worden A.Z."/>
            <person name="Lee J.H."/>
            <person name="Mock T."/>
            <person name="Rouze P."/>
            <person name="Simmons M.P."/>
            <person name="Aerts A.L."/>
            <person name="Allen A.E."/>
            <person name="Cuvelier M.L."/>
            <person name="Derelle E."/>
            <person name="Everett M.V."/>
            <person name="Foulon E."/>
            <person name="Grimwood J."/>
            <person name="Gundlach H."/>
            <person name="Henrissat B."/>
            <person name="Napoli C."/>
            <person name="McDonald S.M."/>
            <person name="Parker M.S."/>
            <person name="Rombauts S."/>
            <person name="Salamov A."/>
            <person name="Von Dassow P."/>
            <person name="Badger J.H."/>
            <person name="Coutinho P.M."/>
            <person name="Demir E."/>
            <person name="Dubchak I."/>
            <person name="Gentemann C."/>
            <person name="Eikrem W."/>
            <person name="Gready J.E."/>
            <person name="John U."/>
            <person name="Lanier W."/>
            <person name="Lindquist E.A."/>
            <person name="Lucas S."/>
            <person name="Mayer K.F."/>
            <person name="Moreau H."/>
            <person name="Not F."/>
            <person name="Otillar R."/>
            <person name="Panaud O."/>
            <person name="Pangilinan J."/>
            <person name="Paulsen I."/>
            <person name="Piegu B."/>
            <person name="Poliakov A."/>
            <person name="Robbens S."/>
            <person name="Schmutz J."/>
            <person name="Toulza E."/>
            <person name="Wyss T."/>
            <person name="Zelensky A."/>
            <person name="Zhou K."/>
            <person name="Armbrust E.V."/>
            <person name="Bhattacharya D."/>
            <person name="Goodenough U.W."/>
            <person name="Van de Peer Y."/>
            <person name="Grigoriev I.V."/>
        </authorList>
    </citation>
    <scope>NUCLEOTIDE SEQUENCE [LARGE SCALE GENOMIC DNA]</scope>
    <source>
        <strain evidence="6 7">CCMP1545</strain>
    </source>
</reference>
<keyword evidence="2 3" id="KW-0539">Nucleus</keyword>
<evidence type="ECO:0000256" key="4">
    <source>
        <dbReference type="SAM" id="MobiDB-lite"/>
    </source>
</evidence>
<dbReference type="RefSeq" id="XP_003062280.1">
    <property type="nucleotide sequence ID" value="XM_003062234.1"/>
</dbReference>
<feature type="compositionally biased region" description="Low complexity" evidence="4">
    <location>
        <begin position="161"/>
        <end position="179"/>
    </location>
</feature>
<name>C1N2X1_MICPC</name>
<dbReference type="InterPro" id="IPR010402">
    <property type="entry name" value="CCT_domain"/>
</dbReference>
<dbReference type="Proteomes" id="UP000001876">
    <property type="component" value="Unassembled WGS sequence"/>
</dbReference>
<feature type="region of interest" description="Disordered" evidence="4">
    <location>
        <begin position="468"/>
        <end position="564"/>
    </location>
</feature>
<dbReference type="KEGG" id="mpp:MICPUCDRAFT_48489"/>
<dbReference type="OMA" id="MLARYHE"/>
<evidence type="ECO:0000256" key="3">
    <source>
        <dbReference type="PROSITE-ProRule" id="PRU00357"/>
    </source>
</evidence>
<dbReference type="eggNOG" id="ENOG502S94C">
    <property type="taxonomic scope" value="Eukaryota"/>
</dbReference>